<organism evidence="1 2">
    <name type="scientific">Cohnella abietis</name>
    <dbReference type="NCBI Taxonomy" id="2507935"/>
    <lineage>
        <taxon>Bacteria</taxon>
        <taxon>Bacillati</taxon>
        <taxon>Bacillota</taxon>
        <taxon>Bacilli</taxon>
        <taxon>Bacillales</taxon>
        <taxon>Paenibacillaceae</taxon>
        <taxon>Cohnella</taxon>
    </lineage>
</organism>
<accession>A0A3T1D0Y1</accession>
<dbReference type="AlphaFoldDB" id="A0A3T1D0Y1"/>
<proteinExistence type="predicted"/>
<gene>
    <name evidence="1" type="ORF">KCTCHS21_10680</name>
</gene>
<evidence type="ECO:0000313" key="2">
    <source>
        <dbReference type="Proteomes" id="UP000289856"/>
    </source>
</evidence>
<name>A0A3T1D0Y1_9BACL</name>
<keyword evidence="2" id="KW-1185">Reference proteome</keyword>
<dbReference type="KEGG" id="cohn:KCTCHS21_10680"/>
<sequence length="54" mass="6135">MTANAAVIPNVLTEFFIFIPPITSIRLTIPIINNVPENRLRSALMEHKDWLSES</sequence>
<protein>
    <submittedName>
        <fullName evidence="1">Uncharacterized protein</fullName>
    </submittedName>
</protein>
<reference evidence="1 2" key="1">
    <citation type="submission" date="2019-01" db="EMBL/GenBank/DDBJ databases">
        <title>Complete genome sequence of Cohnella hallensis HS21 isolated from Korean fir (Abies koreana) rhizospheric soil.</title>
        <authorList>
            <person name="Jiang L."/>
            <person name="Kang S.W."/>
            <person name="Kim S."/>
            <person name="Jung J."/>
            <person name="Kim C.Y."/>
            <person name="Kim D.H."/>
            <person name="Kim S.W."/>
            <person name="Lee J."/>
        </authorList>
    </citation>
    <scope>NUCLEOTIDE SEQUENCE [LARGE SCALE GENOMIC DNA]</scope>
    <source>
        <strain evidence="1 2">HS21</strain>
    </source>
</reference>
<dbReference type="Proteomes" id="UP000289856">
    <property type="component" value="Chromosome"/>
</dbReference>
<evidence type="ECO:0000313" key="1">
    <source>
        <dbReference type="EMBL" id="BBI31669.1"/>
    </source>
</evidence>
<dbReference type="EMBL" id="AP019400">
    <property type="protein sequence ID" value="BBI31669.1"/>
    <property type="molecule type" value="Genomic_DNA"/>
</dbReference>